<dbReference type="EMBL" id="LOMZ01000001">
    <property type="protein sequence ID" value="PLC11317.1"/>
    <property type="molecule type" value="Genomic_DNA"/>
</dbReference>
<name>A0A2N4SZA9_9MICC</name>
<accession>A0A2N4SZA9</accession>
<dbReference type="Pfam" id="PF07510">
    <property type="entry name" value="GmrSD_C"/>
    <property type="match status" value="1"/>
</dbReference>
<dbReference type="AlphaFoldDB" id="A0A2N4SZA9"/>
<feature type="domain" description="GmrSD restriction endonucleases C-terminal" evidence="2">
    <location>
        <begin position="450"/>
        <end position="611"/>
    </location>
</feature>
<organism evidence="3 4">
    <name type="scientific">Kocuria flava</name>
    <dbReference type="NCBI Taxonomy" id="446860"/>
    <lineage>
        <taxon>Bacteria</taxon>
        <taxon>Bacillati</taxon>
        <taxon>Actinomycetota</taxon>
        <taxon>Actinomycetes</taxon>
        <taxon>Micrococcales</taxon>
        <taxon>Micrococcaceae</taxon>
        <taxon>Kocuria</taxon>
    </lineage>
</organism>
<sequence>MKANALSPRELFSSSVQYTIPPFQRPYVWSEEDQWEPLWQDIERVCLRLLECSDIENPGSDFAPHFLGAVVFKSGPAVAGDVTVHSVIDGQQRLTTLQIVLDAAEAAIQERGYEDEQEVLQELVLNGKKKFRDTPKRFKLWPSRADRVAFEEVMDGRESEAEEHRIVEAHSFFRRRVAEWVEAESDDGQDALTASHHERVRALTATLQDHLRLVAIQLETNDDDQVIFETLNDRGTPLLKADLIKNWVFQRAVELGADAEQWADQFWAELDGDWWREEIAQGRLYRSRIDIFIQYWLIMKTGRDIVINDTFRVFREFSKESMSTLPAAEAMLRSFCNDALTFRKFTELENHTPEGRFYRNVIEGMELAATTPVLLWMTSRNHEVPVQAREKALLALESWAIRRTLLRLTTKGVNRLMVVLLRDLNRESHERAAEVVLSFLGGQTSESSVWPSDEQMTAELPTKRLYGVLRQNRISIVLQAVERHLRSHGYSEDVTLPGRLEVEHLMPQGWRKYWDDVPPLGPEASAHRDALVNSLGNLTLVTRKLNGALSNRPWTSIAVRERGAGSGSDVQGKRDLIEYFTLLALNKSVVMNHPETWNEDAILRRSHELTQAICEVWPQNM</sequence>
<feature type="domain" description="GmrSD restriction endonucleases N-terminal" evidence="1">
    <location>
        <begin position="10"/>
        <end position="249"/>
    </location>
</feature>
<evidence type="ECO:0000313" key="4">
    <source>
        <dbReference type="Proteomes" id="UP000234632"/>
    </source>
</evidence>
<evidence type="ECO:0008006" key="5">
    <source>
        <dbReference type="Google" id="ProtNLM"/>
    </source>
</evidence>
<dbReference type="InterPro" id="IPR004919">
    <property type="entry name" value="GmrSD_N"/>
</dbReference>
<dbReference type="RefSeq" id="WP_101851084.1">
    <property type="nucleotide sequence ID" value="NZ_LOMZ01000001.1"/>
</dbReference>
<reference evidence="3 4" key="1">
    <citation type="submission" date="2015-12" db="EMBL/GenBank/DDBJ databases">
        <authorList>
            <person name="Shamseldin A."/>
            <person name="Moawad H."/>
            <person name="Abd El-Rahim W.M."/>
            <person name="Sadowsky M.J."/>
        </authorList>
    </citation>
    <scope>NUCLEOTIDE SEQUENCE [LARGE SCALE GENOMIC DNA]</scope>
    <source>
        <strain evidence="3 4">S43</strain>
    </source>
</reference>
<dbReference type="PANTHER" id="PTHR35149:SF1">
    <property type="entry name" value="DUF5655 DOMAIN-CONTAINING PROTEIN"/>
    <property type="match status" value="1"/>
</dbReference>
<dbReference type="InterPro" id="IPR011089">
    <property type="entry name" value="GmrSD_C"/>
</dbReference>
<protein>
    <recommendedName>
        <fullName evidence="5">DUF262 domain-containing protein</fullName>
    </recommendedName>
</protein>
<evidence type="ECO:0000259" key="2">
    <source>
        <dbReference type="Pfam" id="PF07510"/>
    </source>
</evidence>
<dbReference type="PANTHER" id="PTHR35149">
    <property type="entry name" value="SLL5132 PROTEIN"/>
    <property type="match status" value="1"/>
</dbReference>
<dbReference type="Proteomes" id="UP000234632">
    <property type="component" value="Unassembled WGS sequence"/>
</dbReference>
<evidence type="ECO:0000313" key="3">
    <source>
        <dbReference type="EMBL" id="PLC11317.1"/>
    </source>
</evidence>
<dbReference type="Pfam" id="PF03235">
    <property type="entry name" value="GmrSD_N"/>
    <property type="match status" value="1"/>
</dbReference>
<evidence type="ECO:0000259" key="1">
    <source>
        <dbReference type="Pfam" id="PF03235"/>
    </source>
</evidence>
<gene>
    <name evidence="3" type="ORF">AUQ48_02455</name>
</gene>
<comment type="caution">
    <text evidence="3">The sequence shown here is derived from an EMBL/GenBank/DDBJ whole genome shotgun (WGS) entry which is preliminary data.</text>
</comment>
<proteinExistence type="predicted"/>